<dbReference type="AlphaFoldDB" id="M1UYM9"/>
<gene>
    <name evidence="1" type="ORF">H924_06120</name>
</gene>
<dbReference type="EMBL" id="CP004354">
    <property type="protein sequence ID" value="AGG66668.1"/>
    <property type="molecule type" value="Genomic_DNA"/>
</dbReference>
<sequence length="314" mass="32678">MKKTPIIIALVLSIVLVLGVLVAARALLGPAGQRQVSMSALPAPEAESAACSALVEALPDKAFGHTRAVIAEPQPAGVAAWSSSDIEQVTVRCGVDMPFQFTELADTVEAGGTTWLPVADMTPGSTLQTWYSVDRFPVVAVTADNLSTDNAENPVDPFSDAVAQLEQRAATPYPAPLRDLPAGIQSDSCQALTDALPQTLEVGGEDGATYTLIDETRMAEVGYGADAIAWEAPGLEAIVIRCGVAPSANYAAGAMLQQINTIPWFEDTILASGTTASTWYALGRETDIAVSLPQAAANLLITISGIIEETVPAS</sequence>
<dbReference type="InterPro" id="IPR021903">
    <property type="entry name" value="DUF3515"/>
</dbReference>
<dbReference type="PATRIC" id="fig|1121353.3.peg.1251"/>
<accession>M1UYM9</accession>
<evidence type="ECO:0008006" key="3">
    <source>
        <dbReference type="Google" id="ProtNLM"/>
    </source>
</evidence>
<dbReference type="eggNOG" id="ENOG50336I4">
    <property type="taxonomic scope" value="Bacteria"/>
</dbReference>
<organism evidence="1 2">
    <name type="scientific">Corynebacterium callunae DSM 20147</name>
    <dbReference type="NCBI Taxonomy" id="1121353"/>
    <lineage>
        <taxon>Bacteria</taxon>
        <taxon>Bacillati</taxon>
        <taxon>Actinomycetota</taxon>
        <taxon>Actinomycetes</taxon>
        <taxon>Mycobacteriales</taxon>
        <taxon>Corynebacteriaceae</taxon>
        <taxon>Corynebacterium</taxon>
    </lineage>
</organism>
<dbReference type="STRING" id="1121353.H924_06120"/>
<keyword evidence="2" id="KW-1185">Reference proteome</keyword>
<dbReference type="KEGG" id="ccn:H924_06120"/>
<proteinExistence type="predicted"/>
<protein>
    <recommendedName>
        <fullName evidence="3">Secreted protein</fullName>
    </recommendedName>
</protein>
<evidence type="ECO:0000313" key="2">
    <source>
        <dbReference type="Proteomes" id="UP000011760"/>
    </source>
</evidence>
<dbReference type="Pfam" id="PF12028">
    <property type="entry name" value="DUF3515"/>
    <property type="match status" value="1"/>
</dbReference>
<dbReference type="HOGENOM" id="CLU_862540_0_0_11"/>
<reference evidence="1 2" key="1">
    <citation type="submission" date="2013-02" db="EMBL/GenBank/DDBJ databases">
        <title>The complete genome sequence of Corynebacterium callunae DSM 20147.</title>
        <authorList>
            <person name="Ruckert C."/>
            <person name="Albersmeier A."/>
            <person name="Kalinowski J."/>
        </authorList>
    </citation>
    <scope>NUCLEOTIDE SEQUENCE [LARGE SCALE GENOMIC DNA]</scope>
    <source>
        <strain evidence="1 2">DSM 20147</strain>
    </source>
</reference>
<evidence type="ECO:0000313" key="1">
    <source>
        <dbReference type="EMBL" id="AGG66668.1"/>
    </source>
</evidence>
<dbReference type="Proteomes" id="UP000011760">
    <property type="component" value="Chromosome"/>
</dbReference>
<name>M1UYM9_9CORY</name>
<dbReference type="OrthoDB" id="4422435at2"/>